<feature type="region of interest" description="Disordered" evidence="1">
    <location>
        <begin position="1"/>
        <end position="42"/>
    </location>
</feature>
<sequence>MLEQQESHVFTRSSSPSLQRPPPTQQQPLPRSILKKSHSDSAPTSTFCSSIYPVSSNSSPTMSPRSEAFSLPAYQPDHWTLVGIARAQQRTRFIASSTASAIKNAGLTVTLLYVPTETLFAWPFNLSSPESKGVCFETYSVSQQDGMVRRPPDGAMSTSLRLLAEVIRCWMKIQRERAAQHKRSGSDGSDASRTNIPRSSVDAIVDNDEVVDRIVETLGLIQLTPLERSLHLLRQVLPEQCSPEDDDRDERGHALSLAKSSSSAESDEDRERQRWSESSSSSRASTVEPSIFADQPSPRKASCPKLPKINTAVPSQEATSVPQIRLVEATPQELQYAERDRAFEMGTASRNSTFSGRGMNTVHEDTSEDTEVEATSTYDSGEVIFIKVHSCNQKDVSEEPECRKAASAEMFDAKKASQINKEAPSISSSKVFFRDPFKSVKRRSSKPNIVRVETIESGSPESLSSSVLKSKSTKRPSFESLRSVFGGQNKLQSK</sequence>
<protein>
    <submittedName>
        <fullName evidence="2">Uncharacterized protein</fullName>
    </submittedName>
</protein>
<accession>A0A077R0W6</accession>
<dbReference type="AlphaFoldDB" id="A0A077R0W6"/>
<feature type="compositionally biased region" description="Low complexity" evidence="1">
    <location>
        <begin position="458"/>
        <end position="470"/>
    </location>
</feature>
<feature type="compositionally biased region" description="Low complexity" evidence="1">
    <location>
        <begin position="254"/>
        <end position="264"/>
    </location>
</feature>
<proteinExistence type="predicted"/>
<reference evidence="2" key="1">
    <citation type="journal article" date="2014" name="Genome Biol. Evol.">
        <title>Gene Loss Rather Than Gene Gain Is Associated with a Host Jump from Monocots to Dicots in the Smut Fungus Melanopsichium pennsylvanicum.</title>
        <authorList>
            <person name="Sharma R."/>
            <person name="Mishra B."/>
            <person name="Runge F."/>
            <person name="Thines M."/>
        </authorList>
    </citation>
    <scope>NUCLEOTIDE SEQUENCE</scope>
    <source>
        <strain evidence="2">4</strain>
    </source>
</reference>
<organism evidence="2">
    <name type="scientific">Melanopsichium pennsylvanicum 4</name>
    <dbReference type="NCBI Taxonomy" id="1398559"/>
    <lineage>
        <taxon>Eukaryota</taxon>
        <taxon>Fungi</taxon>
        <taxon>Dikarya</taxon>
        <taxon>Basidiomycota</taxon>
        <taxon>Ustilaginomycotina</taxon>
        <taxon>Ustilaginomycetes</taxon>
        <taxon>Ustilaginales</taxon>
        <taxon>Ustilaginaceae</taxon>
        <taxon>Melanopsichium</taxon>
    </lineage>
</organism>
<evidence type="ECO:0000313" key="2">
    <source>
        <dbReference type="EMBL" id="CDI52541.1"/>
    </source>
</evidence>
<feature type="region of interest" description="Disordered" evidence="1">
    <location>
        <begin position="349"/>
        <end position="373"/>
    </location>
</feature>
<feature type="compositionally biased region" description="Low complexity" evidence="1">
    <location>
        <begin position="276"/>
        <end position="285"/>
    </location>
</feature>
<dbReference type="EMBL" id="HG529545">
    <property type="protein sequence ID" value="CDI52541.1"/>
    <property type="molecule type" value="Genomic_DNA"/>
</dbReference>
<feature type="region of interest" description="Disordered" evidence="1">
    <location>
        <begin position="458"/>
        <end position="494"/>
    </location>
</feature>
<feature type="region of interest" description="Disordered" evidence="1">
    <location>
        <begin position="241"/>
        <end position="305"/>
    </location>
</feature>
<evidence type="ECO:0000256" key="1">
    <source>
        <dbReference type="SAM" id="MobiDB-lite"/>
    </source>
</evidence>
<name>A0A077R0W6_9BASI</name>